<evidence type="ECO:0000313" key="3">
    <source>
        <dbReference type="Proteomes" id="UP000000442"/>
    </source>
</evidence>
<keyword evidence="1" id="KW-0472">Membrane</keyword>
<dbReference type="RefSeq" id="WP_015905761.1">
    <property type="nucleotide sequence ID" value="NC_012108.1"/>
</dbReference>
<evidence type="ECO:0000313" key="2">
    <source>
        <dbReference type="EMBL" id="ACN17020.1"/>
    </source>
</evidence>
<dbReference type="STRING" id="177437.HRM2_39620"/>
<name>C0QBL8_DESAH</name>
<dbReference type="Proteomes" id="UP000000442">
    <property type="component" value="Chromosome"/>
</dbReference>
<evidence type="ECO:0008006" key="4">
    <source>
        <dbReference type="Google" id="ProtNLM"/>
    </source>
</evidence>
<reference evidence="2 3" key="1">
    <citation type="journal article" date="2009" name="Environ. Microbiol.">
        <title>Genome sequence of Desulfobacterium autotrophicum HRM2, a marine sulfate reducer oxidizing organic carbon completely to carbon dioxide.</title>
        <authorList>
            <person name="Strittmatter A.W."/>
            <person name="Liesegang H."/>
            <person name="Rabus R."/>
            <person name="Decker I."/>
            <person name="Amann J."/>
            <person name="Andres S."/>
            <person name="Henne A."/>
            <person name="Fricke W.F."/>
            <person name="Martinez-Arias R."/>
            <person name="Bartels D."/>
            <person name="Goesmann A."/>
            <person name="Krause L."/>
            <person name="Puehler A."/>
            <person name="Klenk H.P."/>
            <person name="Richter M."/>
            <person name="Schuler M."/>
            <person name="Gloeckner F.O."/>
            <person name="Meyerdierks A."/>
            <person name="Gottschalk G."/>
            <person name="Amann R."/>
        </authorList>
    </citation>
    <scope>NUCLEOTIDE SEQUENCE [LARGE SCALE GENOMIC DNA]</scope>
    <source>
        <strain evidence="3">ATCC 43914 / DSM 3382 / HRM2</strain>
    </source>
</reference>
<evidence type="ECO:0000256" key="1">
    <source>
        <dbReference type="SAM" id="Phobius"/>
    </source>
</evidence>
<feature type="transmembrane region" description="Helical" evidence="1">
    <location>
        <begin position="140"/>
        <end position="161"/>
    </location>
</feature>
<proteinExistence type="predicted"/>
<dbReference type="AlphaFoldDB" id="C0QBL8"/>
<accession>C0QBL8</accession>
<dbReference type="HOGENOM" id="CLU_101297_0_2_7"/>
<feature type="transmembrane region" description="Helical" evidence="1">
    <location>
        <begin position="45"/>
        <end position="68"/>
    </location>
</feature>
<organism evidence="2 3">
    <name type="scientific">Desulforapulum autotrophicum (strain ATCC 43914 / DSM 3382 / VKM B-1955 / HRM2)</name>
    <name type="common">Desulfobacterium autotrophicum</name>
    <dbReference type="NCBI Taxonomy" id="177437"/>
    <lineage>
        <taxon>Bacteria</taxon>
        <taxon>Pseudomonadati</taxon>
        <taxon>Thermodesulfobacteriota</taxon>
        <taxon>Desulfobacteria</taxon>
        <taxon>Desulfobacterales</taxon>
        <taxon>Desulfobacteraceae</taxon>
        <taxon>Desulforapulum</taxon>
    </lineage>
</organism>
<dbReference type="EMBL" id="CP001087">
    <property type="protein sequence ID" value="ACN17020.1"/>
    <property type="molecule type" value="Genomic_DNA"/>
</dbReference>
<keyword evidence="3" id="KW-1185">Reference proteome</keyword>
<keyword evidence="1" id="KW-1133">Transmembrane helix</keyword>
<gene>
    <name evidence="2" type="ordered locus">HRM2_39620</name>
</gene>
<feature type="transmembrane region" description="Helical" evidence="1">
    <location>
        <begin position="7"/>
        <end position="25"/>
    </location>
</feature>
<feature type="transmembrane region" description="Helical" evidence="1">
    <location>
        <begin position="80"/>
        <end position="101"/>
    </location>
</feature>
<sequence length="170" mass="18949">MQVSKQVKSWMFPVCVAVVYLLVWVTMPDRLIPALKIIKNITLQVALPLLIALVMMFLLNFYISAAHITRFMGQKVGIKGMIFSSLAGIVSMGPVFAWFPFLKTLKEKNMDDVYLANFLSSRAVKPVLIPVLIAYFGWRFSLIFTLLCLAGAWGVSFVVALSGKGKKPES</sequence>
<dbReference type="eggNOG" id="COG0701">
    <property type="taxonomic scope" value="Bacteria"/>
</dbReference>
<keyword evidence="1" id="KW-0812">Transmembrane</keyword>
<protein>
    <recommendedName>
        <fullName evidence="4">Permease</fullName>
    </recommendedName>
</protein>
<dbReference type="KEGG" id="dat:HRM2_39620"/>
<dbReference type="OrthoDB" id="5459330at2"/>